<dbReference type="InterPro" id="IPR006224">
    <property type="entry name" value="PsdUridine_synth_RluA-like_CS"/>
</dbReference>
<evidence type="ECO:0000256" key="2">
    <source>
        <dbReference type="ARBA" id="ARBA00010876"/>
    </source>
</evidence>
<dbReference type="GO" id="GO:0000455">
    <property type="term" value="P:enzyme-directed rRNA pseudouridine synthesis"/>
    <property type="evidence" value="ECO:0007669"/>
    <property type="project" value="TreeGrafter"/>
</dbReference>
<comment type="caution">
    <text evidence="6">The sequence shown here is derived from an EMBL/GenBank/DDBJ whole genome shotgun (WGS) entry which is preliminary data.</text>
</comment>
<evidence type="ECO:0000256" key="4">
    <source>
        <dbReference type="ARBA" id="ARBA00033164"/>
    </source>
</evidence>
<evidence type="ECO:0000256" key="3">
    <source>
        <dbReference type="ARBA" id="ARBA00031870"/>
    </source>
</evidence>
<dbReference type="CDD" id="cd02869">
    <property type="entry name" value="PseudoU_synth_RluA_like"/>
    <property type="match status" value="1"/>
</dbReference>
<gene>
    <name evidence="6" type="ORF">IT779_35540</name>
</gene>
<dbReference type="PANTHER" id="PTHR21600:SF87">
    <property type="entry name" value="RNA PSEUDOURIDYLATE SYNTHASE DOMAIN-CONTAINING PROTEIN 1"/>
    <property type="match status" value="1"/>
</dbReference>
<name>A0A931IHC8_9NOCA</name>
<dbReference type="Gene3D" id="3.30.2350.10">
    <property type="entry name" value="Pseudouridine synthase"/>
    <property type="match status" value="1"/>
</dbReference>
<dbReference type="EMBL" id="JADMLG010000026">
    <property type="protein sequence ID" value="MBH0781599.1"/>
    <property type="molecule type" value="Genomic_DNA"/>
</dbReference>
<dbReference type="RefSeq" id="WP_196153879.1">
    <property type="nucleotide sequence ID" value="NZ_JADMLG010000026.1"/>
</dbReference>
<dbReference type="PANTHER" id="PTHR21600">
    <property type="entry name" value="MITOCHONDRIAL RNA PSEUDOURIDINE SYNTHASE"/>
    <property type="match status" value="1"/>
</dbReference>
<evidence type="ECO:0000313" key="6">
    <source>
        <dbReference type="EMBL" id="MBH0781599.1"/>
    </source>
</evidence>
<dbReference type="InterPro" id="IPR006145">
    <property type="entry name" value="PsdUridine_synth_RsuA/RluA"/>
</dbReference>
<dbReference type="GO" id="GO:0140098">
    <property type="term" value="F:catalytic activity, acting on RNA"/>
    <property type="evidence" value="ECO:0007669"/>
    <property type="project" value="UniProtKB-ARBA"/>
</dbReference>
<accession>A0A931IHC8</accession>
<organism evidence="6 7">
    <name type="scientific">Nocardia bovistercoris</name>
    <dbReference type="NCBI Taxonomy" id="2785916"/>
    <lineage>
        <taxon>Bacteria</taxon>
        <taxon>Bacillati</taxon>
        <taxon>Actinomycetota</taxon>
        <taxon>Actinomycetes</taxon>
        <taxon>Mycobacteriales</taxon>
        <taxon>Nocardiaceae</taxon>
        <taxon>Nocardia</taxon>
    </lineage>
</organism>
<keyword evidence="7" id="KW-1185">Reference proteome</keyword>
<dbReference type="GO" id="GO:0009982">
    <property type="term" value="F:pseudouridine synthase activity"/>
    <property type="evidence" value="ECO:0007669"/>
    <property type="project" value="InterPro"/>
</dbReference>
<comment type="catalytic activity">
    <reaction evidence="1">
        <text>a uridine in RNA = a pseudouridine in RNA</text>
        <dbReference type="Rhea" id="RHEA:48348"/>
        <dbReference type="Rhea" id="RHEA-COMP:12068"/>
        <dbReference type="Rhea" id="RHEA-COMP:12069"/>
        <dbReference type="ChEBI" id="CHEBI:65314"/>
        <dbReference type="ChEBI" id="CHEBI:65315"/>
    </reaction>
</comment>
<evidence type="ECO:0000259" key="5">
    <source>
        <dbReference type="Pfam" id="PF00849"/>
    </source>
</evidence>
<proteinExistence type="inferred from homology"/>
<evidence type="ECO:0000256" key="1">
    <source>
        <dbReference type="ARBA" id="ARBA00000073"/>
    </source>
</evidence>
<dbReference type="InterPro" id="IPR050188">
    <property type="entry name" value="RluA_PseudoU_synthase"/>
</dbReference>
<dbReference type="Proteomes" id="UP000655751">
    <property type="component" value="Unassembled WGS sequence"/>
</dbReference>
<feature type="domain" description="Pseudouridine synthase RsuA/RluA-like" evidence="5">
    <location>
        <begin position="20"/>
        <end position="186"/>
    </location>
</feature>
<protein>
    <recommendedName>
        <fullName evidence="3">RNA pseudouridylate synthase</fullName>
    </recommendedName>
    <alternativeName>
        <fullName evidence="4">RNA-uridine isomerase</fullName>
    </alternativeName>
</protein>
<dbReference type="InterPro" id="IPR020103">
    <property type="entry name" value="PsdUridine_synth_cat_dom_sf"/>
</dbReference>
<sequence length="261" mass="28940">MDLTWARLRERYLVAGDDAIVALNKPVGISVTGERHDTDIVELAAADGVTLYPVHRIDKVTSGLVLLATDLTAHGELTRQFNKQTADKRYLAVVSGADLPDRGTIDLPLSVGRKNRVRIAAPREAIRSADDESGARRWYVEDGDLLAAKHYPSLTEFATLFRDADRAVLALRPVTGRRHQIRVHLAWIGHEILGDPLFDRSDTFERTYLHSWRLGLTASWRKPPALDVDAPPGADFWHPVPAAGTDILDGVSDFIEVNQIT</sequence>
<reference evidence="6" key="1">
    <citation type="submission" date="2020-11" db="EMBL/GenBank/DDBJ databases">
        <title>Nocardia NEAU-351.nov., a novel actinomycete isolated from the cow dung.</title>
        <authorList>
            <person name="Zhang X."/>
        </authorList>
    </citation>
    <scope>NUCLEOTIDE SEQUENCE</scope>
    <source>
        <strain evidence="6">NEAU-351</strain>
    </source>
</reference>
<dbReference type="AlphaFoldDB" id="A0A931IHC8"/>
<dbReference type="SUPFAM" id="SSF55120">
    <property type="entry name" value="Pseudouridine synthase"/>
    <property type="match status" value="1"/>
</dbReference>
<dbReference type="Pfam" id="PF00849">
    <property type="entry name" value="PseudoU_synth_2"/>
    <property type="match status" value="1"/>
</dbReference>
<comment type="similarity">
    <text evidence="2">Belongs to the pseudouridine synthase RluA family.</text>
</comment>
<evidence type="ECO:0000313" key="7">
    <source>
        <dbReference type="Proteomes" id="UP000655751"/>
    </source>
</evidence>
<dbReference type="PROSITE" id="PS01129">
    <property type="entry name" value="PSI_RLU"/>
    <property type="match status" value="1"/>
</dbReference>
<dbReference type="GO" id="GO:0003723">
    <property type="term" value="F:RNA binding"/>
    <property type="evidence" value="ECO:0007669"/>
    <property type="project" value="InterPro"/>
</dbReference>